<organism evidence="2 4">
    <name type="scientific">Flavobacterium hydatis</name>
    <name type="common">Cytophaga aquatilis</name>
    <dbReference type="NCBI Taxonomy" id="991"/>
    <lineage>
        <taxon>Bacteria</taxon>
        <taxon>Pseudomonadati</taxon>
        <taxon>Bacteroidota</taxon>
        <taxon>Flavobacteriia</taxon>
        <taxon>Flavobacteriales</taxon>
        <taxon>Flavobacteriaceae</taxon>
        <taxon>Flavobacterium</taxon>
    </lineage>
</organism>
<dbReference type="Proteomes" id="UP000028712">
    <property type="component" value="Unassembled WGS sequence"/>
</dbReference>
<evidence type="ECO:0000313" key="2">
    <source>
        <dbReference type="EMBL" id="KFF09844.1"/>
    </source>
</evidence>
<dbReference type="EMBL" id="MUGY01000040">
    <property type="protein sequence ID" value="OXA87321.1"/>
    <property type="molecule type" value="Genomic_DNA"/>
</dbReference>
<feature type="transmembrane region" description="Helical" evidence="1">
    <location>
        <begin position="40"/>
        <end position="57"/>
    </location>
</feature>
<keyword evidence="1" id="KW-0472">Membrane</keyword>
<gene>
    <name evidence="3" type="ORF">B0A62_22835</name>
    <name evidence="2" type="ORF">IW20_22300</name>
</gene>
<name>A0A085ZZI0_FLAHY</name>
<protein>
    <submittedName>
        <fullName evidence="2">Uncharacterized protein</fullName>
    </submittedName>
</protein>
<dbReference type="EMBL" id="JPRM01000045">
    <property type="protein sequence ID" value="KFF09844.1"/>
    <property type="molecule type" value="Genomic_DNA"/>
</dbReference>
<reference evidence="2 4" key="1">
    <citation type="submission" date="2014-07" db="EMBL/GenBank/DDBJ databases">
        <title>Genome of Flavobacterium hydatis DSM 2063.</title>
        <authorList>
            <person name="Pipes S.E."/>
            <person name="Stropko S.J."/>
            <person name="Newman J.D."/>
        </authorList>
    </citation>
    <scope>NUCLEOTIDE SEQUENCE [LARGE SCALE GENOMIC DNA]</scope>
    <source>
        <strain evidence="2 4">DSM 2063</strain>
    </source>
</reference>
<dbReference type="AlphaFoldDB" id="A0A085ZZI0"/>
<reference evidence="3 5" key="2">
    <citation type="submission" date="2016-11" db="EMBL/GenBank/DDBJ databases">
        <title>Whole genomes of Flavobacteriaceae.</title>
        <authorList>
            <person name="Stine C."/>
            <person name="Li C."/>
            <person name="Tadesse D."/>
        </authorList>
    </citation>
    <scope>NUCLEOTIDE SEQUENCE [LARGE SCALE GENOMIC DNA]</scope>
    <source>
        <strain evidence="3 5">ATCC 29551</strain>
    </source>
</reference>
<accession>A0A085ZZI0</accession>
<dbReference type="STRING" id="991.IW20_22300"/>
<keyword evidence="5" id="KW-1185">Reference proteome</keyword>
<keyword evidence="1" id="KW-1133">Transmembrane helix</keyword>
<feature type="transmembrane region" description="Helical" evidence="1">
    <location>
        <begin position="152"/>
        <end position="180"/>
    </location>
</feature>
<sequence>MNREKELLLLTENAEDSIILDLYNRAYSNLEKLNEKVDKYSIYLILVILFFFISSNLEIDTLQIGPVAIKNTSIVTIILPVLYFSFIFTIISMSMYKSELYFGIKKLGKKIYNNDYNCPNIYDHQNNFIDRISLPFSYSSFGKQMIVKEGGIASVIFGLAVLSPVILIFLALFGIAFLMLRDLWLVHYSTTLGKISFWVSIWMILFIIYIIKTWIKLLDGENLNI</sequence>
<dbReference type="eggNOG" id="ENOG502ZNT5">
    <property type="taxonomic scope" value="Bacteria"/>
</dbReference>
<comment type="caution">
    <text evidence="2">The sequence shown here is derived from an EMBL/GenBank/DDBJ whole genome shotgun (WGS) entry which is preliminary data.</text>
</comment>
<evidence type="ECO:0000313" key="5">
    <source>
        <dbReference type="Proteomes" id="UP000198424"/>
    </source>
</evidence>
<feature type="transmembrane region" description="Helical" evidence="1">
    <location>
        <begin position="77"/>
        <end position="96"/>
    </location>
</feature>
<dbReference type="OrthoDB" id="1374870at2"/>
<evidence type="ECO:0000313" key="4">
    <source>
        <dbReference type="Proteomes" id="UP000028712"/>
    </source>
</evidence>
<feature type="transmembrane region" description="Helical" evidence="1">
    <location>
        <begin position="195"/>
        <end position="215"/>
    </location>
</feature>
<evidence type="ECO:0000313" key="3">
    <source>
        <dbReference type="EMBL" id="OXA87321.1"/>
    </source>
</evidence>
<dbReference type="Proteomes" id="UP000198424">
    <property type="component" value="Unassembled WGS sequence"/>
</dbReference>
<proteinExistence type="predicted"/>
<keyword evidence="1" id="KW-0812">Transmembrane</keyword>
<evidence type="ECO:0000256" key="1">
    <source>
        <dbReference type="SAM" id="Phobius"/>
    </source>
</evidence>
<dbReference type="RefSeq" id="WP_035627471.1">
    <property type="nucleotide sequence ID" value="NZ_JBEWQG010000050.1"/>
</dbReference>